<proteinExistence type="predicted"/>
<keyword evidence="3" id="KW-1185">Reference proteome</keyword>
<sequence>MKQYPESYCFTLMEPTDGRIVAIAAVNLKKVQFGFYLMNVAFARLGRVDPNQRRKYLLTTLFSHMSQWRSVRHIDYSQGYTSVTNLPSLSFQRRSLGAEPEAGIVLNSFILPTGLISDSIKLQKLTSEETERLWMIDMIDWTQRPVLSDLRHIMQLNDYVGTFIVGDFASQQFAAAMIWQPSSTVLCDDRLDVNNPYRGQTQSSVSIDIQERFLSALSSMMDADGIPFFLCDVQESSPFKSLLQRRALAATAQFVSRTLISQRMTDVVDHFVNSPIWFDPRDFGALLYFKALPDQISSQL</sequence>
<organism evidence="2 3">
    <name type="scientific">Adineta ricciae</name>
    <name type="common">Rotifer</name>
    <dbReference type="NCBI Taxonomy" id="249248"/>
    <lineage>
        <taxon>Eukaryota</taxon>
        <taxon>Metazoa</taxon>
        <taxon>Spiralia</taxon>
        <taxon>Gnathifera</taxon>
        <taxon>Rotifera</taxon>
        <taxon>Eurotatoria</taxon>
        <taxon>Bdelloidea</taxon>
        <taxon>Adinetida</taxon>
        <taxon>Adinetidae</taxon>
        <taxon>Adineta</taxon>
    </lineage>
</organism>
<evidence type="ECO:0000313" key="3">
    <source>
        <dbReference type="Proteomes" id="UP000663828"/>
    </source>
</evidence>
<dbReference type="OrthoDB" id="9983133at2759"/>
<accession>A0A816FYI4</accession>
<reference evidence="2" key="1">
    <citation type="submission" date="2021-02" db="EMBL/GenBank/DDBJ databases">
        <authorList>
            <person name="Nowell W R."/>
        </authorList>
    </citation>
    <scope>NUCLEOTIDE SEQUENCE</scope>
</reference>
<comment type="caution">
    <text evidence="2">The sequence shown here is derived from an EMBL/GenBank/DDBJ whole genome shotgun (WGS) entry which is preliminary data.</text>
</comment>
<protein>
    <submittedName>
        <fullName evidence="2">Uncharacterized protein</fullName>
    </submittedName>
</protein>
<gene>
    <name evidence="1" type="ORF">EDS130_LOCUS36071</name>
    <name evidence="2" type="ORF">XAT740_LOCUS58038</name>
</gene>
<name>A0A816FYI4_ADIRI</name>
<dbReference type="EMBL" id="CAJNOJ010000328">
    <property type="protein sequence ID" value="CAF1401942.1"/>
    <property type="molecule type" value="Genomic_DNA"/>
</dbReference>
<dbReference type="EMBL" id="CAJNOR010012397">
    <property type="protein sequence ID" value="CAF1667415.1"/>
    <property type="molecule type" value="Genomic_DNA"/>
</dbReference>
<dbReference type="AlphaFoldDB" id="A0A816FYI4"/>
<evidence type="ECO:0000313" key="2">
    <source>
        <dbReference type="EMBL" id="CAF1667415.1"/>
    </source>
</evidence>
<evidence type="ECO:0000313" key="1">
    <source>
        <dbReference type="EMBL" id="CAF1401942.1"/>
    </source>
</evidence>
<dbReference type="Proteomes" id="UP000663852">
    <property type="component" value="Unassembled WGS sequence"/>
</dbReference>
<dbReference type="Proteomes" id="UP000663828">
    <property type="component" value="Unassembled WGS sequence"/>
</dbReference>